<organism evidence="7 8">
    <name type="scientific">Tegillarca granosa</name>
    <name type="common">Malaysian cockle</name>
    <name type="synonym">Anadara granosa</name>
    <dbReference type="NCBI Taxonomy" id="220873"/>
    <lineage>
        <taxon>Eukaryota</taxon>
        <taxon>Metazoa</taxon>
        <taxon>Spiralia</taxon>
        <taxon>Lophotrochozoa</taxon>
        <taxon>Mollusca</taxon>
        <taxon>Bivalvia</taxon>
        <taxon>Autobranchia</taxon>
        <taxon>Pteriomorphia</taxon>
        <taxon>Arcoida</taxon>
        <taxon>Arcoidea</taxon>
        <taxon>Arcidae</taxon>
        <taxon>Tegillarca</taxon>
    </lineage>
</organism>
<keyword evidence="3 6" id="KW-0812">Transmembrane</keyword>
<dbReference type="Pfam" id="PF00375">
    <property type="entry name" value="SDF"/>
    <property type="match status" value="3"/>
</dbReference>
<feature type="transmembrane region" description="Helical" evidence="6">
    <location>
        <begin position="58"/>
        <end position="79"/>
    </location>
</feature>
<feature type="transmembrane region" description="Helical" evidence="6">
    <location>
        <begin position="330"/>
        <end position="355"/>
    </location>
</feature>
<reference evidence="7 8" key="1">
    <citation type="submission" date="2022-12" db="EMBL/GenBank/DDBJ databases">
        <title>Chromosome-level genome of Tegillarca granosa.</title>
        <authorList>
            <person name="Kim J."/>
        </authorList>
    </citation>
    <scope>NUCLEOTIDE SEQUENCE [LARGE SCALE GENOMIC DNA]</scope>
    <source>
        <strain evidence="7">Teg-2019</strain>
        <tissue evidence="7">Adductor muscle</tissue>
    </source>
</reference>
<name>A0ABQ9E239_TEGGR</name>
<keyword evidence="8" id="KW-1185">Reference proteome</keyword>
<evidence type="ECO:0000256" key="3">
    <source>
        <dbReference type="ARBA" id="ARBA00022692"/>
    </source>
</evidence>
<feature type="transmembrane region" description="Helical" evidence="6">
    <location>
        <begin position="20"/>
        <end position="38"/>
    </location>
</feature>
<feature type="transmembrane region" description="Helical" evidence="6">
    <location>
        <begin position="459"/>
        <end position="492"/>
    </location>
</feature>
<feature type="transmembrane region" description="Helical" evidence="6">
    <location>
        <begin position="544"/>
        <end position="568"/>
    </location>
</feature>
<evidence type="ECO:0000256" key="1">
    <source>
        <dbReference type="ARBA" id="ARBA00004141"/>
    </source>
</evidence>
<feature type="transmembrane region" description="Helical" evidence="6">
    <location>
        <begin position="91"/>
        <end position="116"/>
    </location>
</feature>
<gene>
    <name evidence="7" type="ORF">KUTeg_023255</name>
</gene>
<evidence type="ECO:0000256" key="6">
    <source>
        <dbReference type="RuleBase" id="RU361216"/>
    </source>
</evidence>
<feature type="transmembrane region" description="Helical" evidence="6">
    <location>
        <begin position="257"/>
        <end position="280"/>
    </location>
</feature>
<comment type="caution">
    <text evidence="7">The sequence shown here is derived from an EMBL/GenBank/DDBJ whole genome shotgun (WGS) entry which is preliminary data.</text>
</comment>
<dbReference type="Gene3D" id="1.10.3860.10">
    <property type="entry name" value="Sodium:dicarboxylate symporter"/>
    <property type="match status" value="4"/>
</dbReference>
<feature type="transmembrane region" description="Helical" evidence="6">
    <location>
        <begin position="643"/>
        <end position="666"/>
    </location>
</feature>
<dbReference type="InterPro" id="IPR036458">
    <property type="entry name" value="Na:dicarbo_symporter_sf"/>
</dbReference>
<proteinExistence type="inferred from homology"/>
<evidence type="ECO:0000256" key="5">
    <source>
        <dbReference type="ARBA" id="ARBA00023136"/>
    </source>
</evidence>
<comment type="caution">
    <text evidence="6">Lacks conserved residue(s) required for the propagation of feature annotation.</text>
</comment>
<evidence type="ECO:0000313" key="8">
    <source>
        <dbReference type="Proteomes" id="UP001217089"/>
    </source>
</evidence>
<comment type="similarity">
    <text evidence="6">Belongs to the dicarboxylate/amino acid:cation symporter (DAACS) (TC 2.A.23) family.</text>
</comment>
<evidence type="ECO:0000256" key="4">
    <source>
        <dbReference type="ARBA" id="ARBA00022989"/>
    </source>
</evidence>
<feature type="transmembrane region" description="Helical" evidence="6">
    <location>
        <begin position="287"/>
        <end position="310"/>
    </location>
</feature>
<feature type="transmembrane region" description="Helical" evidence="6">
    <location>
        <begin position="617"/>
        <end position="637"/>
    </location>
</feature>
<dbReference type="PRINTS" id="PR00173">
    <property type="entry name" value="EDTRNSPORT"/>
</dbReference>
<dbReference type="SUPFAM" id="SSF118215">
    <property type="entry name" value="Proton glutamate symport protein"/>
    <property type="match status" value="2"/>
</dbReference>
<keyword evidence="6" id="KW-0769">Symport</keyword>
<evidence type="ECO:0000313" key="7">
    <source>
        <dbReference type="EMBL" id="KAJ8299195.1"/>
    </source>
</evidence>
<protein>
    <recommendedName>
        <fullName evidence="6">Amino acid transporter</fullName>
    </recommendedName>
</protein>
<feature type="transmembrane region" description="Helical" evidence="6">
    <location>
        <begin position="367"/>
        <end position="384"/>
    </location>
</feature>
<dbReference type="InterPro" id="IPR001991">
    <property type="entry name" value="Na-dicarboxylate_symporter"/>
</dbReference>
<keyword evidence="4 6" id="KW-1133">Transmembrane helix</keyword>
<feature type="transmembrane region" description="Helical" evidence="6">
    <location>
        <begin position="390"/>
        <end position="417"/>
    </location>
</feature>
<evidence type="ECO:0000256" key="2">
    <source>
        <dbReference type="ARBA" id="ARBA00022448"/>
    </source>
</evidence>
<dbReference type="PANTHER" id="PTHR11958">
    <property type="entry name" value="SODIUM/DICARBOXYLATE SYMPORTER-RELATED"/>
    <property type="match status" value="1"/>
</dbReference>
<dbReference type="InterPro" id="IPR050746">
    <property type="entry name" value="DAACS"/>
</dbReference>
<dbReference type="EMBL" id="JARBDR010000921">
    <property type="protein sequence ID" value="KAJ8299195.1"/>
    <property type="molecule type" value="Genomic_DNA"/>
</dbReference>
<sequence length="742" mass="81461">MGDGRNRKERCVQILKTNLLVLLTLVGAVAGFSIGFGVRSAEPSKDAIMWLGMVGELYLRMLKMMIIPLIVASVITGAASMDPKSNGKISAVSLTYIMVTNFLPCVVGTILCIIIQPGKGIEGTVTIESRKTTVMETGDIFADLLRNLLPDNIITAAFQQAQTKYNTKEITTYFMSNGTNTSKVIEEITGKYNGAVQSSNILGKFIWSGYKLHEGNRSTFLSFLQFGKSTPIGVASLIAETIASTKNIEDDFRKLGMYFLTIMTGLIIATLILMPLGYFIVKRANPFRFLVTIIQPILIVFATSSTAIAIPVTLKCLEGKNKIDKRVTRFVVPFSATLGRCGSCMYISISCIFLMQLINMDIDASKVILVIMLTAVSSLAIPSVTGASLVTVIILLTALNIPAEAASLLFALEWFLINDKKRQSKTSNAKTLRNRHVIIIGVASMDPKSNGKISAVSIVYILLTNFLGCVMGAILCFIIKPGLIVVSCLFGLATSAMKEKGEPFYYFFSSASEIILQIMRWSIWSTPIGVASLIAREDFRKLGMFVLTVIIGLFIFALVFVPLVYFIVKRSNPFLFLATLIEPMLIVFASASTAFAIPESLKCLEIKNGIDKRITRFVVPFTTTVGRCGISSLAIPAVASASLVTVIVLLTTLNVPVRAASLLFTLEWFLDRMRSVTNYYIQCLCSVLVYRICGSSLPVESELHDHFLILKNKTKLINSSDYCQEKHLDDKELMTNDDITTV</sequence>
<keyword evidence="5 6" id="KW-0472">Membrane</keyword>
<keyword evidence="2 6" id="KW-0813">Transport</keyword>
<dbReference type="PANTHER" id="PTHR11958:SF63">
    <property type="entry name" value="AMINO ACID TRANSPORTER"/>
    <property type="match status" value="1"/>
</dbReference>
<comment type="subcellular location">
    <subcellularLocation>
        <location evidence="1 6">Membrane</location>
        <topology evidence="1 6">Multi-pass membrane protein</topology>
    </subcellularLocation>
</comment>
<accession>A0ABQ9E239</accession>
<feature type="transmembrane region" description="Helical" evidence="6">
    <location>
        <begin position="574"/>
        <end position="597"/>
    </location>
</feature>
<dbReference type="Proteomes" id="UP001217089">
    <property type="component" value="Unassembled WGS sequence"/>
</dbReference>